<evidence type="ECO:0000313" key="2">
    <source>
        <dbReference type="Proteomes" id="UP000217696"/>
    </source>
</evidence>
<dbReference type="AlphaFoldDB" id="A0A0U5B853"/>
<dbReference type="Proteomes" id="UP000217696">
    <property type="component" value="Chromosome"/>
</dbReference>
<proteinExistence type="predicted"/>
<accession>A0A0U5B853</accession>
<sequence length="89" mass="9767">MVWGPISLIGFFCTLVFLGFAILSLLLIFSKRGTFMQSVGSLLLSCAFFAVFVFGAVKVQQDIEKSSHKLDAHATHATQVAKMQLEAKK</sequence>
<gene>
    <name evidence="1" type="ORF">CB4_01285</name>
</gene>
<dbReference type="KEGG" id="asoc:CB4_01285"/>
<dbReference type="EMBL" id="AP017312">
    <property type="protein sequence ID" value="BAU27116.1"/>
    <property type="molecule type" value="Genomic_DNA"/>
</dbReference>
<keyword evidence="2" id="KW-1185">Reference proteome</keyword>
<protein>
    <submittedName>
        <fullName evidence="1">Uncharacterized protein</fullName>
    </submittedName>
</protein>
<dbReference type="OrthoDB" id="2680418at2"/>
<organism evidence="1 2">
    <name type="scientific">Aneurinibacillus soli</name>
    <dbReference type="NCBI Taxonomy" id="1500254"/>
    <lineage>
        <taxon>Bacteria</taxon>
        <taxon>Bacillati</taxon>
        <taxon>Bacillota</taxon>
        <taxon>Bacilli</taxon>
        <taxon>Bacillales</taxon>
        <taxon>Paenibacillaceae</taxon>
        <taxon>Aneurinibacillus group</taxon>
        <taxon>Aneurinibacillus</taxon>
    </lineage>
</organism>
<name>A0A0U5B853_9BACL</name>
<dbReference type="RefSeq" id="WP_096464200.1">
    <property type="nucleotide sequence ID" value="NZ_AP017312.1"/>
</dbReference>
<reference evidence="1 2" key="1">
    <citation type="submission" date="2015-12" db="EMBL/GenBank/DDBJ databases">
        <title>Genome sequence of Aneurinibacillus soli.</title>
        <authorList>
            <person name="Lee J.S."/>
            <person name="Lee K.C."/>
            <person name="Kim K.K."/>
            <person name="Lee B.W."/>
        </authorList>
    </citation>
    <scope>NUCLEOTIDE SEQUENCE [LARGE SCALE GENOMIC DNA]</scope>
    <source>
        <strain evidence="1 2">CB4</strain>
    </source>
</reference>
<evidence type="ECO:0000313" key="1">
    <source>
        <dbReference type="EMBL" id="BAU27116.1"/>
    </source>
</evidence>